<dbReference type="RefSeq" id="WP_045669259.1">
    <property type="nucleotide sequence ID" value="NZ_CP011058.1"/>
</dbReference>
<sequence>MARAGLDLLTVLMAAAELADTKGVEELSLATLAQKLGIRSPSLYNHVEGLPGLRNKLVTYGLSQMRDSMTRAAIGKSGDDAVKAIAEAYIEFVRRHPGLYEVTHRFLESNDENHRRAAGEVVEIIIRVLDAYDLDKDTAIHIIRGLRSLLHGFASIEQQGGFNMPLDLNESFRVLIDTFLAGIRSINGQKSMR</sequence>
<dbReference type="STRING" id="1126833.VN24_03235"/>
<dbReference type="SUPFAM" id="SSF46689">
    <property type="entry name" value="Homeodomain-like"/>
    <property type="match status" value="1"/>
</dbReference>
<evidence type="ECO:0000313" key="5">
    <source>
        <dbReference type="Proteomes" id="UP000032633"/>
    </source>
</evidence>
<dbReference type="AlphaFoldDB" id="A0A0D5NEL7"/>
<dbReference type="InterPro" id="IPR036271">
    <property type="entry name" value="Tet_transcr_reg_TetR-rel_C_sf"/>
</dbReference>
<keyword evidence="5" id="KW-1185">Reference proteome</keyword>
<gene>
    <name evidence="4" type="ORF">VN24_03235</name>
</gene>
<reference evidence="4 5" key="1">
    <citation type="journal article" date="2015" name="J. Biotechnol.">
        <title>Complete genome sequence of Paenibacillus beijingensis 7188(T) (=DSM 24997(T)), a novel rhizobacterium from jujube garden soil.</title>
        <authorList>
            <person name="Kwak Y."/>
            <person name="Shin J.H."/>
        </authorList>
    </citation>
    <scope>NUCLEOTIDE SEQUENCE [LARGE SCALE GENOMIC DNA]</scope>
    <source>
        <strain evidence="4 5">DSM 24997</strain>
    </source>
</reference>
<accession>A0A0D5NEL7</accession>
<name>A0A0D5NEL7_9BACL</name>
<evidence type="ECO:0000256" key="1">
    <source>
        <dbReference type="ARBA" id="ARBA00023015"/>
    </source>
</evidence>
<dbReference type="HOGENOM" id="CLU_069356_43_2_9"/>
<dbReference type="Proteomes" id="UP000032633">
    <property type="component" value="Chromosome"/>
</dbReference>
<dbReference type="PATRIC" id="fig|1126833.4.peg.718"/>
<organism evidence="4 5">
    <name type="scientific">Paenibacillus beijingensis</name>
    <dbReference type="NCBI Taxonomy" id="1126833"/>
    <lineage>
        <taxon>Bacteria</taxon>
        <taxon>Bacillati</taxon>
        <taxon>Bacillota</taxon>
        <taxon>Bacilli</taxon>
        <taxon>Bacillales</taxon>
        <taxon>Paenibacillaceae</taxon>
        <taxon>Paenibacillus</taxon>
    </lineage>
</organism>
<protein>
    <submittedName>
        <fullName evidence="4">TetR family transcriptional regulator</fullName>
    </submittedName>
</protein>
<dbReference type="EMBL" id="CP011058">
    <property type="protein sequence ID" value="AJY73824.1"/>
    <property type="molecule type" value="Genomic_DNA"/>
</dbReference>
<evidence type="ECO:0000313" key="4">
    <source>
        <dbReference type="EMBL" id="AJY73824.1"/>
    </source>
</evidence>
<dbReference type="InterPro" id="IPR025996">
    <property type="entry name" value="MT1864/Rv1816-like_C"/>
</dbReference>
<keyword evidence="1" id="KW-0805">Transcription regulation</keyword>
<evidence type="ECO:0000259" key="3">
    <source>
        <dbReference type="Pfam" id="PF13305"/>
    </source>
</evidence>
<dbReference type="KEGG" id="pbj:VN24_03235"/>
<dbReference type="Gene3D" id="1.10.10.60">
    <property type="entry name" value="Homeodomain-like"/>
    <property type="match status" value="1"/>
</dbReference>
<reference evidence="5" key="2">
    <citation type="submission" date="2015-03" db="EMBL/GenBank/DDBJ databases">
        <title>Genome sequence of Paenibacillus beijingensis strain DSM 24997T.</title>
        <authorList>
            <person name="Kwak Y."/>
            <person name="Shin J.-H."/>
        </authorList>
    </citation>
    <scope>NUCLEOTIDE SEQUENCE [LARGE SCALE GENOMIC DNA]</scope>
    <source>
        <strain evidence="5">DSM 24997</strain>
    </source>
</reference>
<dbReference type="InterPro" id="IPR009057">
    <property type="entry name" value="Homeodomain-like_sf"/>
</dbReference>
<feature type="domain" description="HTH-type transcriptional regulator MT1864/Rv1816-like C-terminal" evidence="3">
    <location>
        <begin position="83"/>
        <end position="179"/>
    </location>
</feature>
<evidence type="ECO:0000256" key="2">
    <source>
        <dbReference type="ARBA" id="ARBA00023163"/>
    </source>
</evidence>
<dbReference type="SUPFAM" id="SSF48498">
    <property type="entry name" value="Tetracyclin repressor-like, C-terminal domain"/>
    <property type="match status" value="1"/>
</dbReference>
<keyword evidence="2" id="KW-0804">Transcription</keyword>
<dbReference type="Gene3D" id="1.10.357.10">
    <property type="entry name" value="Tetracycline Repressor, domain 2"/>
    <property type="match status" value="1"/>
</dbReference>
<proteinExistence type="predicted"/>
<dbReference type="Pfam" id="PF13305">
    <property type="entry name" value="TetR_C_33"/>
    <property type="match status" value="1"/>
</dbReference>
<dbReference type="OrthoDB" id="71867at2"/>